<name>A0A5B8WM01_9CAUD</name>
<protein>
    <submittedName>
        <fullName evidence="1">Uncharacterized protein</fullName>
    </submittedName>
</protein>
<organism evidence="1 2">
    <name type="scientific">Arthrobacter phage Qui</name>
    <dbReference type="NCBI Taxonomy" id="2603260"/>
    <lineage>
        <taxon>Viruses</taxon>
        <taxon>Duplodnaviria</taxon>
        <taxon>Heunggongvirae</taxon>
        <taxon>Uroviricota</taxon>
        <taxon>Caudoviricetes</taxon>
        <taxon>Quivirus</taxon>
        <taxon>Quivirus qui</taxon>
    </lineage>
</organism>
<dbReference type="Proteomes" id="UP000321915">
    <property type="component" value="Segment"/>
</dbReference>
<sequence>MIKLEVENLKALREALCVAQSAIGQAYGQRQSEYKKSKVKQIQKVIDQIDILRPLGSNGKHGSRHTEFCGCEDNPYLDLLNSWRQISEYPWYELSGRGAIRFSSALDNETITQNGGEILAQDLGLSEASYHIMVDKGEYIESFMAPVSYLLSITFPELTK</sequence>
<dbReference type="RefSeq" id="YP_010660519.1">
    <property type="nucleotide sequence ID" value="NC_070877.1"/>
</dbReference>
<accession>A0A5B8WM01</accession>
<gene>
    <name evidence="1" type="primary">153</name>
    <name evidence="1" type="ORF">SEA_QUI_153</name>
</gene>
<keyword evidence="2" id="KW-1185">Reference proteome</keyword>
<dbReference type="EMBL" id="MN183282">
    <property type="protein sequence ID" value="QED11642.1"/>
    <property type="molecule type" value="Genomic_DNA"/>
</dbReference>
<proteinExistence type="predicted"/>
<evidence type="ECO:0000313" key="1">
    <source>
        <dbReference type="EMBL" id="QED11642.1"/>
    </source>
</evidence>
<reference evidence="1 2" key="1">
    <citation type="submission" date="2019-07" db="EMBL/GenBank/DDBJ databases">
        <authorList>
            <person name="Abdullah A."/>
            <person name="Lima G.C."/>
            <person name="Cuneo C.K."/>
            <person name="Ennest D.C."/>
            <person name="Fritz K.J."/>
            <person name="Johnson B.T."/>
            <person name="Larson S.M."/>
            <person name="Lemunyete M.N."/>
            <person name="Murray M.B."/>
            <person name="Osmond D.E."/>
            <person name="Patras K.A."/>
            <person name="Ransibrahmanakul S."/>
            <person name="Simpson K.A."/>
            <person name="Thull B.S."/>
            <person name="Wetzel S."/>
            <person name="Bonilla J.A."/>
            <person name="Klyczek K."/>
            <person name="Garlena R.A."/>
            <person name="Russell D.A."/>
            <person name="Pope W.H."/>
            <person name="Jacobs-Sera D."/>
            <person name="Hatfull G.F."/>
        </authorList>
    </citation>
    <scope>NUCLEOTIDE SEQUENCE [LARGE SCALE GENOMIC DNA]</scope>
</reference>
<evidence type="ECO:0000313" key="2">
    <source>
        <dbReference type="Proteomes" id="UP000321915"/>
    </source>
</evidence>
<dbReference type="GeneID" id="77936514"/>
<dbReference type="KEGG" id="vg:77936514"/>